<evidence type="ECO:0000256" key="1">
    <source>
        <dbReference type="SAM" id="MobiDB-lite"/>
    </source>
</evidence>
<reference evidence="3 4" key="1">
    <citation type="submission" date="2019-06" db="EMBL/GenBank/DDBJ databases">
        <title>Sequencing the genomes of 1000 actinobacteria strains.</title>
        <authorList>
            <person name="Klenk H.-P."/>
        </authorList>
    </citation>
    <scope>NUCLEOTIDE SEQUENCE [LARGE SCALE GENOMIC DNA]</scope>
    <source>
        <strain evidence="3 4">DSM 20169</strain>
    </source>
</reference>
<name>A0A543B9N4_9MICO</name>
<sequence length="329" mass="33897">MSDDSATPHDPETPPDPAVAPSPADSPLSIPEPVIPPPPPEIPIPDGLIPPASSDVPDAVIPPPPLDIAPADSVIPPPPLEAMVPSRRSARPAGTSDAPAPAAVSEEWSQPTMTPEVPSGGYRGLTAAIFVFLLILFAGAIALVIYLATSTRLELPSFGQEAPVSAPSGASATEDEASTVSVGSLSTDPCSDFCAEIAGQVGPSVIGADGATEWQLVQPWTVADPAALPAEEATAASYESEVGSLTFTVWKFTDDATAEAAYAVADEGLGDPSDTNSVYEDGRGTQNTYQDDSSTTVLWIVTGDGSQPWVLQVQGDDDAVRQFYLSLPI</sequence>
<feature type="compositionally biased region" description="Low complexity" evidence="1">
    <location>
        <begin position="44"/>
        <end position="59"/>
    </location>
</feature>
<dbReference type="OrthoDB" id="5083682at2"/>
<feature type="compositionally biased region" description="Basic and acidic residues" evidence="1">
    <location>
        <begin position="1"/>
        <end position="12"/>
    </location>
</feature>
<organism evidence="3 4">
    <name type="scientific">Microbacterium saperdae</name>
    <dbReference type="NCBI Taxonomy" id="69368"/>
    <lineage>
        <taxon>Bacteria</taxon>
        <taxon>Bacillati</taxon>
        <taxon>Actinomycetota</taxon>
        <taxon>Actinomycetes</taxon>
        <taxon>Micrococcales</taxon>
        <taxon>Microbacteriaceae</taxon>
        <taxon>Microbacterium</taxon>
    </lineage>
</organism>
<feature type="transmembrane region" description="Helical" evidence="2">
    <location>
        <begin position="125"/>
        <end position="148"/>
    </location>
</feature>
<comment type="caution">
    <text evidence="3">The sequence shown here is derived from an EMBL/GenBank/DDBJ whole genome shotgun (WGS) entry which is preliminary data.</text>
</comment>
<keyword evidence="4" id="KW-1185">Reference proteome</keyword>
<gene>
    <name evidence="3" type="ORF">FB560_3026</name>
</gene>
<feature type="compositionally biased region" description="Low complexity" evidence="1">
    <location>
        <begin position="21"/>
        <end position="32"/>
    </location>
</feature>
<evidence type="ECO:0000313" key="3">
    <source>
        <dbReference type="EMBL" id="TQL81554.1"/>
    </source>
</evidence>
<dbReference type="RefSeq" id="WP_141873338.1">
    <property type="nucleotide sequence ID" value="NZ_VFOX01000002.1"/>
</dbReference>
<evidence type="ECO:0000256" key="2">
    <source>
        <dbReference type="SAM" id="Phobius"/>
    </source>
</evidence>
<dbReference type="AlphaFoldDB" id="A0A543B9N4"/>
<feature type="region of interest" description="Disordered" evidence="1">
    <location>
        <begin position="159"/>
        <end position="183"/>
    </location>
</feature>
<keyword evidence="2" id="KW-0812">Transmembrane</keyword>
<dbReference type="Proteomes" id="UP000317209">
    <property type="component" value="Unassembled WGS sequence"/>
</dbReference>
<evidence type="ECO:0000313" key="4">
    <source>
        <dbReference type="Proteomes" id="UP000317209"/>
    </source>
</evidence>
<dbReference type="EMBL" id="VFOX01000002">
    <property type="protein sequence ID" value="TQL81554.1"/>
    <property type="molecule type" value="Genomic_DNA"/>
</dbReference>
<proteinExistence type="predicted"/>
<keyword evidence="2" id="KW-0472">Membrane</keyword>
<feature type="region of interest" description="Disordered" evidence="1">
    <location>
        <begin position="1"/>
        <end position="117"/>
    </location>
</feature>
<feature type="compositionally biased region" description="Pro residues" evidence="1">
    <location>
        <begin position="33"/>
        <end position="43"/>
    </location>
</feature>
<protein>
    <submittedName>
        <fullName evidence="3">Uncharacterized protein</fullName>
    </submittedName>
</protein>
<keyword evidence="2" id="KW-1133">Transmembrane helix</keyword>
<accession>A0A543B9N4</accession>